<dbReference type="Pfam" id="PF13954">
    <property type="entry name" value="PapC_N"/>
    <property type="match status" value="1"/>
</dbReference>
<comment type="subcellular location">
    <subcellularLocation>
        <location evidence="1">Cell outer membrane</location>
        <topology evidence="1">Multi-pass membrane protein</topology>
    </subcellularLocation>
</comment>
<evidence type="ECO:0000256" key="9">
    <source>
        <dbReference type="SAM" id="MobiDB-lite"/>
    </source>
</evidence>
<organism evidence="13 14">
    <name type="scientific">Serratia quinivorans</name>
    <dbReference type="NCBI Taxonomy" id="137545"/>
    <lineage>
        <taxon>Bacteria</taxon>
        <taxon>Pseudomonadati</taxon>
        <taxon>Pseudomonadota</taxon>
        <taxon>Gammaproteobacteria</taxon>
        <taxon>Enterobacterales</taxon>
        <taxon>Yersiniaceae</taxon>
        <taxon>Serratia</taxon>
    </lineage>
</organism>
<dbReference type="Gene3D" id="2.60.40.2610">
    <property type="entry name" value="Outer membrane usher protein FimD, plug domain"/>
    <property type="match status" value="1"/>
</dbReference>
<dbReference type="InterPro" id="IPR037224">
    <property type="entry name" value="PapC_N_sf"/>
</dbReference>
<protein>
    <submittedName>
        <fullName evidence="13">Outer membrane usher protein fimD</fullName>
    </submittedName>
</protein>
<dbReference type="PANTHER" id="PTHR30451">
    <property type="entry name" value="OUTER MEMBRANE USHER PROTEIN"/>
    <property type="match status" value="1"/>
</dbReference>
<keyword evidence="4" id="KW-1134">Transmembrane beta strand</keyword>
<feature type="region of interest" description="Disordered" evidence="9">
    <location>
        <begin position="568"/>
        <end position="602"/>
    </location>
</feature>
<accession>A0A379YWW4</accession>
<comment type="similarity">
    <text evidence="2">Belongs to the fimbrial export usher family.</text>
</comment>
<dbReference type="Gene3D" id="3.10.20.410">
    <property type="match status" value="1"/>
</dbReference>
<dbReference type="Pfam" id="PF13953">
    <property type="entry name" value="PapC_C"/>
    <property type="match status" value="1"/>
</dbReference>
<evidence type="ECO:0000256" key="7">
    <source>
        <dbReference type="ARBA" id="ARBA00023136"/>
    </source>
</evidence>
<evidence type="ECO:0000259" key="11">
    <source>
        <dbReference type="Pfam" id="PF13953"/>
    </source>
</evidence>
<sequence length="812" mass="86184">MRSLFCFPPTRPLRWQALAIKVALAPLFLVSPANAEGSPSRPEETLFDPVMLQSRGIDRTVADSFRHGPRFLPGENALMLNVNGRGRGRITARFNQQGQLCADAAFQKQAGLETPPGFTGREPCFDLRSAWPQTELHLDPAERRADLVVPAQAVSAPGSAEGNWQHGGIAGLFNYDAQYMDSAGNTGGVSFVQLDSEAGFNAGDWIVRSRQTLSRFDGEDSLQHQAAYAQRSFAGIKKVFQTGQISLGNSLFGTGQVIGAQLFPESALTGNSGGAGLVEGIADTQSVVEVRQSGVLLYSTTVPAGPFRLQGFSLLNTRSDLAVSLSGSNGEKRQFTVPASALLLNGNSVAPGLSVGVGKLDQQGSSEAPWLGTLASGWVLTPRTTLNTGLLVSVPYRAVAAAVDNQLPGAGQLSLQSTVAQDERHNNTGTLVSVSLGYPLTERLGVSLNSRQQTRQYRELSDALQRDTQDSQGRSRSQYGAGISWGMPSVGNFALSWAQGTTFGGDDTRYLRAGWSAQIVQAYVGLSLERNTGSGDNGNEDRAYLTVSIPFGARSLSSYINTARHNSRAGVRYSDRSSQDRGWSLSTEHDTGSSRTSGTGTLDWVTPVSQLSGSLTRDSNDYTSWNVRASGGVVAHGGGVTLTPYSVGDTFAIARVGQEGGIRLETPAGPTWTDARGYAVLPSLSGYHRSTVQVDTRSLPKNVDISNAWLETELARGAVGRMDFDVVRTRRVLVSVKDAQGAPLPHGAAVFNTEGQFVTVVGSAGAVFLPDAAPGMQLEVQNAGRPLCSLTLSLPEQADSSGLYETSAAVCR</sequence>
<evidence type="ECO:0000256" key="2">
    <source>
        <dbReference type="ARBA" id="ARBA00008064"/>
    </source>
</evidence>
<dbReference type="Pfam" id="PF00577">
    <property type="entry name" value="Usher"/>
    <property type="match status" value="1"/>
</dbReference>
<dbReference type="Gene3D" id="2.60.40.2070">
    <property type="match status" value="1"/>
</dbReference>
<evidence type="ECO:0000256" key="6">
    <source>
        <dbReference type="ARBA" id="ARBA00022729"/>
    </source>
</evidence>
<keyword evidence="3" id="KW-0813">Transport</keyword>
<dbReference type="GO" id="GO:0009297">
    <property type="term" value="P:pilus assembly"/>
    <property type="evidence" value="ECO:0007669"/>
    <property type="project" value="InterPro"/>
</dbReference>
<dbReference type="GO" id="GO:0015473">
    <property type="term" value="F:fimbrial usher porin activity"/>
    <property type="evidence" value="ECO:0007669"/>
    <property type="project" value="InterPro"/>
</dbReference>
<dbReference type="AlphaFoldDB" id="A0A379YWW4"/>
<dbReference type="PANTHER" id="PTHR30451:SF8">
    <property type="entry name" value="FIMBRIAL USHER PROTEIN"/>
    <property type="match status" value="1"/>
</dbReference>
<dbReference type="GO" id="GO:0009279">
    <property type="term" value="C:cell outer membrane"/>
    <property type="evidence" value="ECO:0007669"/>
    <property type="project" value="UniProtKB-SubCell"/>
</dbReference>
<dbReference type="InterPro" id="IPR025885">
    <property type="entry name" value="PapC_N"/>
</dbReference>
<name>A0A379YWW4_9GAMM</name>
<dbReference type="InterPro" id="IPR000015">
    <property type="entry name" value="Fimb_usher"/>
</dbReference>
<dbReference type="InterPro" id="IPR043142">
    <property type="entry name" value="PapC-like_C_sf"/>
</dbReference>
<dbReference type="InterPro" id="IPR025949">
    <property type="entry name" value="PapC-like_C"/>
</dbReference>
<evidence type="ECO:0000256" key="3">
    <source>
        <dbReference type="ARBA" id="ARBA00022448"/>
    </source>
</evidence>
<keyword evidence="5" id="KW-0812">Transmembrane</keyword>
<dbReference type="InterPro" id="IPR042186">
    <property type="entry name" value="FimD_plug_dom"/>
</dbReference>
<dbReference type="SUPFAM" id="SSF141729">
    <property type="entry name" value="FimD N-terminal domain-like"/>
    <property type="match status" value="1"/>
</dbReference>
<keyword evidence="6 10" id="KW-0732">Signal</keyword>
<feature type="compositionally biased region" description="Basic and acidic residues" evidence="9">
    <location>
        <begin position="456"/>
        <end position="469"/>
    </location>
</feature>
<gene>
    <name evidence="13" type="primary">fimD_2</name>
    <name evidence="13" type="ORF">NCTC11544_01258</name>
</gene>
<evidence type="ECO:0000256" key="5">
    <source>
        <dbReference type="ARBA" id="ARBA00022692"/>
    </source>
</evidence>
<dbReference type="RefSeq" id="WP_252871774.1">
    <property type="nucleotide sequence ID" value="NZ_CAMKUF010000002.1"/>
</dbReference>
<evidence type="ECO:0000256" key="10">
    <source>
        <dbReference type="SAM" id="SignalP"/>
    </source>
</evidence>
<evidence type="ECO:0000256" key="1">
    <source>
        <dbReference type="ARBA" id="ARBA00004571"/>
    </source>
</evidence>
<evidence type="ECO:0000259" key="12">
    <source>
        <dbReference type="Pfam" id="PF13954"/>
    </source>
</evidence>
<dbReference type="Proteomes" id="UP000255529">
    <property type="component" value="Unassembled WGS sequence"/>
</dbReference>
<keyword evidence="7" id="KW-0472">Membrane</keyword>
<proteinExistence type="inferred from homology"/>
<dbReference type="EMBL" id="UGYN01000002">
    <property type="protein sequence ID" value="SUI51466.1"/>
    <property type="molecule type" value="Genomic_DNA"/>
</dbReference>
<feature type="signal peptide" evidence="10">
    <location>
        <begin position="1"/>
        <end position="35"/>
    </location>
</feature>
<feature type="domain" description="PapC N-terminal" evidence="12">
    <location>
        <begin position="47"/>
        <end position="178"/>
    </location>
</feature>
<evidence type="ECO:0000256" key="4">
    <source>
        <dbReference type="ARBA" id="ARBA00022452"/>
    </source>
</evidence>
<evidence type="ECO:0000313" key="13">
    <source>
        <dbReference type="EMBL" id="SUI51466.1"/>
    </source>
</evidence>
<feature type="chain" id="PRO_5016954223" evidence="10">
    <location>
        <begin position="36"/>
        <end position="812"/>
    </location>
</feature>
<evidence type="ECO:0000256" key="8">
    <source>
        <dbReference type="ARBA" id="ARBA00023237"/>
    </source>
</evidence>
<reference evidence="13 14" key="1">
    <citation type="submission" date="2018-06" db="EMBL/GenBank/DDBJ databases">
        <authorList>
            <consortium name="Pathogen Informatics"/>
            <person name="Doyle S."/>
        </authorList>
    </citation>
    <scope>NUCLEOTIDE SEQUENCE [LARGE SCALE GENOMIC DNA]</scope>
    <source>
        <strain evidence="13 14">NCTC11544</strain>
    </source>
</reference>
<feature type="region of interest" description="Disordered" evidence="9">
    <location>
        <begin position="451"/>
        <end position="478"/>
    </location>
</feature>
<dbReference type="Gene3D" id="2.60.40.3110">
    <property type="match status" value="1"/>
</dbReference>
<feature type="domain" description="PapC-like C-terminal" evidence="11">
    <location>
        <begin position="733"/>
        <end position="796"/>
    </location>
</feature>
<keyword evidence="8" id="KW-0998">Cell outer membrane</keyword>
<evidence type="ECO:0000313" key="14">
    <source>
        <dbReference type="Proteomes" id="UP000255529"/>
    </source>
</evidence>